<evidence type="ECO:0000256" key="10">
    <source>
        <dbReference type="ARBA" id="ARBA00022898"/>
    </source>
</evidence>
<dbReference type="EC" id="2.1.2.1" evidence="12"/>
<evidence type="ECO:0000256" key="5">
    <source>
        <dbReference type="ARBA" id="ARBA00011738"/>
    </source>
</evidence>
<evidence type="ECO:0000313" key="16">
    <source>
        <dbReference type="Proteomes" id="UP000675431"/>
    </source>
</evidence>
<keyword evidence="7 12" id="KW-0554">One-carbon metabolism</keyword>
<dbReference type="RefSeq" id="WP_212370143.1">
    <property type="nucleotide sequence ID" value="NZ_JAGSIE010000023.1"/>
</dbReference>
<protein>
    <recommendedName>
        <fullName evidence="12">Serine hydroxymethyltransferase</fullName>
        <shortName evidence="12">SHMT</shortName>
        <shortName evidence="12">Serine methylase</shortName>
        <ecNumber evidence="12">2.1.2.1</ecNumber>
    </recommendedName>
</protein>
<comment type="subunit">
    <text evidence="5 12">Homodimer.</text>
</comment>
<comment type="pathway">
    <text evidence="12">One-carbon metabolism; tetrahydrofolate interconversion.</text>
</comment>
<evidence type="ECO:0000256" key="4">
    <source>
        <dbReference type="ARBA" id="ARBA00006376"/>
    </source>
</evidence>
<proteinExistence type="inferred from homology"/>
<dbReference type="GO" id="GO:0019264">
    <property type="term" value="P:glycine biosynthetic process from serine"/>
    <property type="evidence" value="ECO:0007669"/>
    <property type="project" value="UniProtKB-UniRule"/>
</dbReference>
<dbReference type="InterPro" id="IPR019798">
    <property type="entry name" value="Ser_HO-MeTrfase_PLP_BS"/>
</dbReference>
<dbReference type="EMBL" id="JAGSIE010000023">
    <property type="protein sequence ID" value="MBR7554102.1"/>
    <property type="molecule type" value="Genomic_DNA"/>
</dbReference>
<comment type="function">
    <text evidence="11">Catalyzes the reversible interconversion of serine and glycine with tetrahydrofolate (THF) serving as the one-carbon carrier. This reaction serves as the major source of one-carbon groups required for the biosynthesis of purines, thymidylate, methionine, and other important biomolecules. Also exhibits THF-independent aldolase activity toward beta-hydroxyamino acids, producing glycine and aldehydes, via a retro-aldol mechanism. Thus, is able to catalyze the cleavage of L-allo-threonine.</text>
</comment>
<comment type="catalytic activity">
    <reaction evidence="1 12">
        <text>(6R)-5,10-methylene-5,6,7,8-tetrahydrofolate + glycine + H2O = (6S)-5,6,7,8-tetrahydrofolate + L-serine</text>
        <dbReference type="Rhea" id="RHEA:15481"/>
        <dbReference type="ChEBI" id="CHEBI:15377"/>
        <dbReference type="ChEBI" id="CHEBI:15636"/>
        <dbReference type="ChEBI" id="CHEBI:33384"/>
        <dbReference type="ChEBI" id="CHEBI:57305"/>
        <dbReference type="ChEBI" id="CHEBI:57453"/>
        <dbReference type="EC" id="2.1.2.1"/>
    </reaction>
</comment>
<keyword evidence="6 12" id="KW-0963">Cytoplasm</keyword>
<dbReference type="PIRSF" id="PIRSF000412">
    <property type="entry name" value="SHMT"/>
    <property type="match status" value="1"/>
</dbReference>
<dbReference type="FunFam" id="3.40.640.10:FF:000001">
    <property type="entry name" value="Serine hydroxymethyltransferase"/>
    <property type="match status" value="1"/>
</dbReference>
<evidence type="ECO:0000256" key="8">
    <source>
        <dbReference type="ARBA" id="ARBA00022605"/>
    </source>
</evidence>
<feature type="binding site" evidence="12">
    <location>
        <begin position="125"/>
        <end position="127"/>
    </location>
    <ligand>
        <name>(6S)-5,6,7,8-tetrahydrofolate</name>
        <dbReference type="ChEBI" id="CHEBI:57453"/>
    </ligand>
</feature>
<dbReference type="GO" id="GO:0005829">
    <property type="term" value="C:cytosol"/>
    <property type="evidence" value="ECO:0007669"/>
    <property type="project" value="TreeGrafter"/>
</dbReference>
<gene>
    <name evidence="12" type="primary">glyA</name>
    <name evidence="15" type="ORF">KC820_08045</name>
</gene>
<evidence type="ECO:0000256" key="11">
    <source>
        <dbReference type="ARBA" id="ARBA00054606"/>
    </source>
</evidence>
<organism evidence="15 16">
    <name type="scientific">Allobacillus saliphilus</name>
    <dbReference type="NCBI Taxonomy" id="2912308"/>
    <lineage>
        <taxon>Bacteria</taxon>
        <taxon>Bacillati</taxon>
        <taxon>Bacillota</taxon>
        <taxon>Bacilli</taxon>
        <taxon>Bacillales</taxon>
        <taxon>Bacillaceae</taxon>
        <taxon>Allobacillus</taxon>
    </lineage>
</organism>
<dbReference type="InterPro" id="IPR039429">
    <property type="entry name" value="SHMT-like_dom"/>
</dbReference>
<comment type="caution">
    <text evidence="15">The sequence shown here is derived from an EMBL/GenBank/DDBJ whole genome shotgun (WGS) entry which is preliminary data.</text>
</comment>
<keyword evidence="16" id="KW-1185">Reference proteome</keyword>
<comment type="cofactor">
    <cofactor evidence="2 12 13">
        <name>pyridoxal 5'-phosphate</name>
        <dbReference type="ChEBI" id="CHEBI:597326"/>
    </cofactor>
</comment>
<dbReference type="HAMAP" id="MF_00051">
    <property type="entry name" value="SHMT"/>
    <property type="match status" value="1"/>
</dbReference>
<evidence type="ECO:0000256" key="1">
    <source>
        <dbReference type="ARBA" id="ARBA00001528"/>
    </source>
</evidence>
<dbReference type="GO" id="GO:0035999">
    <property type="term" value="P:tetrahydrofolate interconversion"/>
    <property type="evidence" value="ECO:0007669"/>
    <property type="project" value="UniProtKB-UniRule"/>
</dbReference>
<evidence type="ECO:0000259" key="14">
    <source>
        <dbReference type="Pfam" id="PF00464"/>
    </source>
</evidence>
<evidence type="ECO:0000313" key="15">
    <source>
        <dbReference type="EMBL" id="MBR7554102.1"/>
    </source>
</evidence>
<keyword evidence="9 12" id="KW-0808">Transferase</keyword>
<sequence>MSHLKNKLNEIDPEMLEAINKEKGRQHDKIELIASENFVSEAVMEAAGSVLTNKYAEGYPGRRYYGGCEYVDIAENLARDRAKELFGADHANVQPHSGAQANMAVYFSVLKPGDTILGMNLNHGGHLTHGSPVNFSGKLYNVVDYGVNEDDELINYEALRERAREVKPAMIVAGASAYPRVIDFEKFREIADEVGAYLLVDMAHIAGLVAAGLHPNPVPHAHFVTTTTHKTLRGPRGGMILCKEEFAKKIDSNVFPGMQGGPLMHVIAAKGVAFKEALQPEFKEYAAEIIDNAKRLGEALVKEGIRLVSGGTDNHLLLLDLRPLGLTGKVAEKALDDVGITTNKNTIPFDPESPFVTSGIRIGTAAVTTRGFGIEEMDEIAAIMKLTLDNLGNEDKLEEATRRVKALTDRFPMYE</sequence>
<evidence type="ECO:0000256" key="6">
    <source>
        <dbReference type="ARBA" id="ARBA00022490"/>
    </source>
</evidence>
<feature type="site" description="Plays an important role in substrate specificity" evidence="12">
    <location>
        <position position="229"/>
    </location>
</feature>
<dbReference type="FunFam" id="3.90.1150.10:FF:000003">
    <property type="entry name" value="Serine hydroxymethyltransferase"/>
    <property type="match status" value="1"/>
</dbReference>
<feature type="domain" description="Serine hydroxymethyltransferase-like" evidence="14">
    <location>
        <begin position="8"/>
        <end position="383"/>
    </location>
</feature>
<dbReference type="InterPro" id="IPR001085">
    <property type="entry name" value="Ser_HO-MeTrfase"/>
</dbReference>
<feature type="binding site" evidence="12">
    <location>
        <position position="121"/>
    </location>
    <ligand>
        <name>(6S)-5,6,7,8-tetrahydrofolate</name>
        <dbReference type="ChEBI" id="CHEBI:57453"/>
    </ligand>
</feature>
<evidence type="ECO:0000256" key="13">
    <source>
        <dbReference type="PIRSR" id="PIRSR000412-50"/>
    </source>
</evidence>
<reference evidence="15 16" key="1">
    <citation type="submission" date="2021-04" db="EMBL/GenBank/DDBJ databases">
        <title>Allobacillus sp. nov. SKP8-2 isolated from shrimp paste.</title>
        <authorList>
            <person name="Tanasupawat S."/>
            <person name="Yiamsombat S."/>
            <person name="Kanchanasin P."/>
            <person name="Kuncharoen N."/>
        </authorList>
    </citation>
    <scope>NUCLEOTIDE SEQUENCE [LARGE SCALE GENOMIC DNA]</scope>
    <source>
        <strain evidence="15 16">SKP8-2</strain>
    </source>
</reference>
<evidence type="ECO:0000256" key="12">
    <source>
        <dbReference type="HAMAP-Rule" id="MF_00051"/>
    </source>
</evidence>
<dbReference type="InterPro" id="IPR049943">
    <property type="entry name" value="Ser_HO-MeTrfase-like"/>
</dbReference>
<evidence type="ECO:0000256" key="9">
    <source>
        <dbReference type="ARBA" id="ARBA00022679"/>
    </source>
</evidence>
<keyword evidence="8 12" id="KW-0028">Amino-acid biosynthesis</keyword>
<dbReference type="InterPro" id="IPR015422">
    <property type="entry name" value="PyrdxlP-dep_Trfase_small"/>
</dbReference>
<keyword evidence="10 12" id="KW-0663">Pyridoxal phosphate</keyword>
<dbReference type="GO" id="GO:0004372">
    <property type="term" value="F:glycine hydroxymethyltransferase activity"/>
    <property type="evidence" value="ECO:0007669"/>
    <property type="project" value="UniProtKB-UniRule"/>
</dbReference>
<evidence type="ECO:0000256" key="3">
    <source>
        <dbReference type="ARBA" id="ARBA00004496"/>
    </source>
</evidence>
<dbReference type="Proteomes" id="UP000675431">
    <property type="component" value="Unassembled WGS sequence"/>
</dbReference>
<evidence type="ECO:0000256" key="2">
    <source>
        <dbReference type="ARBA" id="ARBA00001933"/>
    </source>
</evidence>
<dbReference type="GO" id="GO:0030170">
    <property type="term" value="F:pyridoxal phosphate binding"/>
    <property type="evidence" value="ECO:0007669"/>
    <property type="project" value="UniProtKB-UniRule"/>
</dbReference>
<dbReference type="Pfam" id="PF00464">
    <property type="entry name" value="SHMT"/>
    <property type="match status" value="1"/>
</dbReference>
<dbReference type="CDD" id="cd00378">
    <property type="entry name" value="SHMT"/>
    <property type="match status" value="1"/>
</dbReference>
<dbReference type="SUPFAM" id="SSF53383">
    <property type="entry name" value="PLP-dependent transferases"/>
    <property type="match status" value="1"/>
</dbReference>
<comment type="subcellular location">
    <subcellularLocation>
        <location evidence="3 12">Cytoplasm</location>
    </subcellularLocation>
</comment>
<accession>A0A941CUB6</accession>
<comment type="pathway">
    <text evidence="12">Amino-acid biosynthesis; glycine biosynthesis; glycine from L-serine: step 1/1.</text>
</comment>
<dbReference type="Gene3D" id="3.40.640.10">
    <property type="entry name" value="Type I PLP-dependent aspartate aminotransferase-like (Major domain)"/>
    <property type="match status" value="1"/>
</dbReference>
<name>A0A941CUB6_9BACI</name>
<feature type="binding site" evidence="12">
    <location>
        <begin position="353"/>
        <end position="355"/>
    </location>
    <ligand>
        <name>(6S)-5,6,7,8-tetrahydrofolate</name>
        <dbReference type="ChEBI" id="CHEBI:57453"/>
    </ligand>
</feature>
<comment type="similarity">
    <text evidence="4 12">Belongs to the SHMT family.</text>
</comment>
<feature type="modified residue" description="N6-(pyridoxal phosphate)lysine" evidence="12 13">
    <location>
        <position position="230"/>
    </location>
</feature>
<feature type="binding site" evidence="12">
    <location>
        <position position="244"/>
    </location>
    <ligand>
        <name>(6S)-5,6,7,8-tetrahydrofolate</name>
        <dbReference type="ChEBI" id="CHEBI:57453"/>
    </ligand>
</feature>
<dbReference type="NCBIfam" id="NF000586">
    <property type="entry name" value="PRK00011.1"/>
    <property type="match status" value="1"/>
</dbReference>
<dbReference type="Gene3D" id="3.90.1150.10">
    <property type="entry name" value="Aspartate Aminotransferase, domain 1"/>
    <property type="match status" value="1"/>
</dbReference>
<dbReference type="PANTHER" id="PTHR11680:SF35">
    <property type="entry name" value="SERINE HYDROXYMETHYLTRANSFERASE 1"/>
    <property type="match status" value="1"/>
</dbReference>
<dbReference type="PROSITE" id="PS00096">
    <property type="entry name" value="SHMT"/>
    <property type="match status" value="1"/>
</dbReference>
<dbReference type="InterPro" id="IPR015421">
    <property type="entry name" value="PyrdxlP-dep_Trfase_major"/>
</dbReference>
<dbReference type="PANTHER" id="PTHR11680">
    <property type="entry name" value="SERINE HYDROXYMETHYLTRANSFERASE"/>
    <property type="match status" value="1"/>
</dbReference>
<dbReference type="InterPro" id="IPR015424">
    <property type="entry name" value="PyrdxlP-dep_Trfase"/>
</dbReference>
<evidence type="ECO:0000256" key="7">
    <source>
        <dbReference type="ARBA" id="ARBA00022563"/>
    </source>
</evidence>
<dbReference type="AlphaFoldDB" id="A0A941CUB6"/>